<gene>
    <name evidence="1" type="ORF">PR048_023694</name>
</gene>
<name>A0ABQ9GUT4_9NEOP</name>
<keyword evidence="2" id="KW-1185">Reference proteome</keyword>
<reference evidence="1 2" key="1">
    <citation type="submission" date="2023-02" db="EMBL/GenBank/DDBJ databases">
        <title>LHISI_Scaffold_Assembly.</title>
        <authorList>
            <person name="Stuart O.P."/>
            <person name="Cleave R."/>
            <person name="Magrath M.J.L."/>
            <person name="Mikheyev A.S."/>
        </authorList>
    </citation>
    <scope>NUCLEOTIDE SEQUENCE [LARGE SCALE GENOMIC DNA]</scope>
    <source>
        <strain evidence="1">Daus_M_001</strain>
        <tissue evidence="1">Leg muscle</tissue>
    </source>
</reference>
<evidence type="ECO:0000313" key="1">
    <source>
        <dbReference type="EMBL" id="KAJ8875795.1"/>
    </source>
</evidence>
<protein>
    <submittedName>
        <fullName evidence="1">Uncharacterized protein</fullName>
    </submittedName>
</protein>
<accession>A0ABQ9GUT4</accession>
<comment type="caution">
    <text evidence="1">The sequence shown here is derived from an EMBL/GenBank/DDBJ whole genome shotgun (WGS) entry which is preliminary data.</text>
</comment>
<organism evidence="1 2">
    <name type="scientific">Dryococelus australis</name>
    <dbReference type="NCBI Taxonomy" id="614101"/>
    <lineage>
        <taxon>Eukaryota</taxon>
        <taxon>Metazoa</taxon>
        <taxon>Ecdysozoa</taxon>
        <taxon>Arthropoda</taxon>
        <taxon>Hexapoda</taxon>
        <taxon>Insecta</taxon>
        <taxon>Pterygota</taxon>
        <taxon>Neoptera</taxon>
        <taxon>Polyneoptera</taxon>
        <taxon>Phasmatodea</taxon>
        <taxon>Verophasmatodea</taxon>
        <taxon>Anareolatae</taxon>
        <taxon>Phasmatidae</taxon>
        <taxon>Eurycanthinae</taxon>
        <taxon>Dryococelus</taxon>
    </lineage>
</organism>
<sequence length="156" mass="18371">MCILPNRFYANVGKQIMTYSEALPEYRNTPIPGIGVSPSQLLNSRLVRTGLPLSMDKLKPRIQEGVHEWLKHRENKTRQWHNRTWDRKYIAFKSGHNLLERTREILGKHKTPRSYMVQNYMGDFIRRTSKDLRPSYNHHATAKIIVTLRQTQGTLM</sequence>
<dbReference type="EMBL" id="JARBHB010000009">
    <property type="protein sequence ID" value="KAJ8875795.1"/>
    <property type="molecule type" value="Genomic_DNA"/>
</dbReference>
<evidence type="ECO:0000313" key="2">
    <source>
        <dbReference type="Proteomes" id="UP001159363"/>
    </source>
</evidence>
<proteinExistence type="predicted"/>
<dbReference type="Proteomes" id="UP001159363">
    <property type="component" value="Chromosome 8"/>
</dbReference>